<name>A0A6A6DRZ8_9PEZI</name>
<dbReference type="EMBL" id="ML994654">
    <property type="protein sequence ID" value="KAF2181028.1"/>
    <property type="molecule type" value="Genomic_DNA"/>
</dbReference>
<feature type="compositionally biased region" description="Polar residues" evidence="1">
    <location>
        <begin position="506"/>
        <end position="515"/>
    </location>
</feature>
<dbReference type="SUPFAM" id="SSF56112">
    <property type="entry name" value="Protein kinase-like (PK-like)"/>
    <property type="match status" value="1"/>
</dbReference>
<dbReference type="InterPro" id="IPR000719">
    <property type="entry name" value="Prot_kinase_dom"/>
</dbReference>
<dbReference type="PROSITE" id="PS50011">
    <property type="entry name" value="PROTEIN_KINASE_DOM"/>
    <property type="match status" value="1"/>
</dbReference>
<keyword evidence="4" id="KW-1185">Reference proteome</keyword>
<gene>
    <name evidence="3" type="ORF">K469DRAFT_752905</name>
</gene>
<dbReference type="OrthoDB" id="3734019at2759"/>
<proteinExistence type="predicted"/>
<reference evidence="3" key="1">
    <citation type="journal article" date="2020" name="Stud. Mycol.">
        <title>101 Dothideomycetes genomes: a test case for predicting lifestyles and emergence of pathogens.</title>
        <authorList>
            <person name="Haridas S."/>
            <person name="Albert R."/>
            <person name="Binder M."/>
            <person name="Bloem J."/>
            <person name="Labutti K."/>
            <person name="Salamov A."/>
            <person name="Andreopoulos B."/>
            <person name="Baker S."/>
            <person name="Barry K."/>
            <person name="Bills G."/>
            <person name="Bluhm B."/>
            <person name="Cannon C."/>
            <person name="Castanera R."/>
            <person name="Culley D."/>
            <person name="Daum C."/>
            <person name="Ezra D."/>
            <person name="Gonzalez J."/>
            <person name="Henrissat B."/>
            <person name="Kuo A."/>
            <person name="Liang C."/>
            <person name="Lipzen A."/>
            <person name="Lutzoni F."/>
            <person name="Magnuson J."/>
            <person name="Mondo S."/>
            <person name="Nolan M."/>
            <person name="Ohm R."/>
            <person name="Pangilinan J."/>
            <person name="Park H.-J."/>
            <person name="Ramirez L."/>
            <person name="Alfaro M."/>
            <person name="Sun H."/>
            <person name="Tritt A."/>
            <person name="Yoshinaga Y."/>
            <person name="Zwiers L.-H."/>
            <person name="Turgeon B."/>
            <person name="Goodwin S."/>
            <person name="Spatafora J."/>
            <person name="Crous P."/>
            <person name="Grigoriev I."/>
        </authorList>
    </citation>
    <scope>NUCLEOTIDE SEQUENCE</scope>
    <source>
        <strain evidence="3">CBS 207.26</strain>
    </source>
</reference>
<feature type="region of interest" description="Disordered" evidence="1">
    <location>
        <begin position="1"/>
        <end position="31"/>
    </location>
</feature>
<dbReference type="GO" id="GO:0005524">
    <property type="term" value="F:ATP binding"/>
    <property type="evidence" value="ECO:0007669"/>
    <property type="project" value="InterPro"/>
</dbReference>
<dbReference type="GO" id="GO:0004672">
    <property type="term" value="F:protein kinase activity"/>
    <property type="evidence" value="ECO:0007669"/>
    <property type="project" value="InterPro"/>
</dbReference>
<feature type="domain" description="Protein kinase" evidence="2">
    <location>
        <begin position="150"/>
        <end position="465"/>
    </location>
</feature>
<evidence type="ECO:0000313" key="3">
    <source>
        <dbReference type="EMBL" id="KAF2181028.1"/>
    </source>
</evidence>
<feature type="compositionally biased region" description="Basic and acidic residues" evidence="1">
    <location>
        <begin position="468"/>
        <end position="495"/>
    </location>
</feature>
<evidence type="ECO:0000259" key="2">
    <source>
        <dbReference type="PROSITE" id="PS50011"/>
    </source>
</evidence>
<dbReference type="InterPro" id="IPR011009">
    <property type="entry name" value="Kinase-like_dom_sf"/>
</dbReference>
<dbReference type="AlphaFoldDB" id="A0A6A6DRZ8"/>
<accession>A0A6A6DRZ8</accession>
<dbReference type="Gene3D" id="1.10.510.10">
    <property type="entry name" value="Transferase(Phosphotransferase) domain 1"/>
    <property type="match status" value="1"/>
</dbReference>
<dbReference type="Proteomes" id="UP000800200">
    <property type="component" value="Unassembled WGS sequence"/>
</dbReference>
<sequence>MSAQEETYDRRLPQEHSSAIQSKSAEKSRDKYTERLATPITAFEASASFRPEAYTNVEVTPRLFSHSEYQELVTEYTQTNRYAMFYCKSPRHWIRLTMSITISVESRYWDLLRVAPGRDVLSQQSYGLPTGLNSMVDTFLRDHPDFEQDGHLSLYIGAGPANTALQISRPRFQATEYLKRATKFLYHLNCPRYKESALIQRPLRTQCLNREFITIMQSQWVQDYRFGSDKAQIDASLYVLQVLHCLRGAPGIDPFVGVILDEQSEIIKSFLTKFSSGGDLSDYLTQPVAWERGEKWCRQIVQGVAAVHSKGFVVGFLGSTLNCGIKIDGEDNAVLGRFQTIFTFDPAITGRLPPEYRHLELIEGSLTALPQTDIYKLGLLLWRIAANKHSQPTSAFCKIAGCTTRTGTICTERHIDPIQLPAPGEDTLQYLRQVIAACRAEDPDQRPPACEILKMFTRQANNTLLAETKGDAEEQSSGEHRDMPLEEGKVEDYTRLKNSLADRGQEQNPGGSLQT</sequence>
<feature type="region of interest" description="Disordered" evidence="1">
    <location>
        <begin position="467"/>
        <end position="515"/>
    </location>
</feature>
<evidence type="ECO:0000256" key="1">
    <source>
        <dbReference type="SAM" id="MobiDB-lite"/>
    </source>
</evidence>
<protein>
    <recommendedName>
        <fullName evidence="2">Protein kinase domain-containing protein</fullName>
    </recommendedName>
</protein>
<evidence type="ECO:0000313" key="4">
    <source>
        <dbReference type="Proteomes" id="UP000800200"/>
    </source>
</evidence>
<organism evidence="3 4">
    <name type="scientific">Zopfia rhizophila CBS 207.26</name>
    <dbReference type="NCBI Taxonomy" id="1314779"/>
    <lineage>
        <taxon>Eukaryota</taxon>
        <taxon>Fungi</taxon>
        <taxon>Dikarya</taxon>
        <taxon>Ascomycota</taxon>
        <taxon>Pezizomycotina</taxon>
        <taxon>Dothideomycetes</taxon>
        <taxon>Dothideomycetes incertae sedis</taxon>
        <taxon>Zopfiaceae</taxon>
        <taxon>Zopfia</taxon>
    </lineage>
</organism>